<name>A0ABD0QM62_CIRMR</name>
<dbReference type="EMBL" id="JAMKFB020000008">
    <property type="protein sequence ID" value="KAL0187327.1"/>
    <property type="molecule type" value="Genomic_DNA"/>
</dbReference>
<dbReference type="AlphaFoldDB" id="A0ABD0QM62"/>
<evidence type="ECO:0000313" key="1">
    <source>
        <dbReference type="EMBL" id="KAL0187327.1"/>
    </source>
</evidence>
<dbReference type="Proteomes" id="UP001529510">
    <property type="component" value="Unassembled WGS sequence"/>
</dbReference>
<accession>A0ABD0QM62</accession>
<protein>
    <submittedName>
        <fullName evidence="1">Uncharacterized protein</fullName>
    </submittedName>
</protein>
<proteinExistence type="predicted"/>
<gene>
    <name evidence="1" type="ORF">M9458_018997</name>
</gene>
<organism evidence="1 2">
    <name type="scientific">Cirrhinus mrigala</name>
    <name type="common">Mrigala</name>
    <dbReference type="NCBI Taxonomy" id="683832"/>
    <lineage>
        <taxon>Eukaryota</taxon>
        <taxon>Metazoa</taxon>
        <taxon>Chordata</taxon>
        <taxon>Craniata</taxon>
        <taxon>Vertebrata</taxon>
        <taxon>Euteleostomi</taxon>
        <taxon>Actinopterygii</taxon>
        <taxon>Neopterygii</taxon>
        <taxon>Teleostei</taxon>
        <taxon>Ostariophysi</taxon>
        <taxon>Cypriniformes</taxon>
        <taxon>Cyprinidae</taxon>
        <taxon>Labeoninae</taxon>
        <taxon>Labeonini</taxon>
        <taxon>Cirrhinus</taxon>
    </lineage>
</organism>
<keyword evidence="2" id="KW-1185">Reference proteome</keyword>
<comment type="caution">
    <text evidence="1">The sequence shown here is derived from an EMBL/GenBank/DDBJ whole genome shotgun (WGS) entry which is preliminary data.</text>
</comment>
<evidence type="ECO:0000313" key="2">
    <source>
        <dbReference type="Proteomes" id="UP001529510"/>
    </source>
</evidence>
<reference evidence="1 2" key="1">
    <citation type="submission" date="2024-05" db="EMBL/GenBank/DDBJ databases">
        <title>Genome sequencing and assembly of Indian major carp, Cirrhinus mrigala (Hamilton, 1822).</title>
        <authorList>
            <person name="Mohindra V."/>
            <person name="Chowdhury L.M."/>
            <person name="Lal K."/>
            <person name="Jena J.K."/>
        </authorList>
    </citation>
    <scope>NUCLEOTIDE SEQUENCE [LARGE SCALE GENOMIC DNA]</scope>
    <source>
        <strain evidence="1">CM1030</strain>
        <tissue evidence="1">Blood</tissue>
    </source>
</reference>
<feature type="non-terminal residue" evidence="1">
    <location>
        <position position="1"/>
    </location>
</feature>
<sequence length="62" mass="7115">RRSMSCDGAWRAGWPNWRQMCNTYRGSWRDIRCSCVRPTATRAEPSVNCQNKTIDCWSSSAG</sequence>